<dbReference type="InterPro" id="IPR000212">
    <property type="entry name" value="DNA_helicase_UvrD/REP"/>
</dbReference>
<dbReference type="GO" id="GO:0005524">
    <property type="term" value="F:ATP binding"/>
    <property type="evidence" value="ECO:0007669"/>
    <property type="project" value="UniProtKB-UniRule"/>
</dbReference>
<feature type="domain" description="UvrD-like helicase ATP-binding" evidence="17">
    <location>
        <begin position="4"/>
        <end position="442"/>
    </location>
</feature>
<evidence type="ECO:0000256" key="3">
    <source>
        <dbReference type="ARBA" id="ARBA00022763"/>
    </source>
</evidence>
<evidence type="ECO:0000256" key="12">
    <source>
        <dbReference type="ARBA" id="ARBA00034808"/>
    </source>
</evidence>
<dbReference type="Gene3D" id="3.90.320.10">
    <property type="match status" value="1"/>
</dbReference>
<keyword evidence="4 14" id="KW-0378">Hydrolase</keyword>
<evidence type="ECO:0000256" key="1">
    <source>
        <dbReference type="ARBA" id="ARBA00022722"/>
    </source>
</evidence>
<dbReference type="InterPro" id="IPR014017">
    <property type="entry name" value="DNA_helicase_UvrD-like_C"/>
</dbReference>
<feature type="domain" description="UvrD-like helicase C-terminal" evidence="18">
    <location>
        <begin position="443"/>
        <end position="782"/>
    </location>
</feature>
<dbReference type="AlphaFoldDB" id="Q2IKU9"/>
<feature type="region of interest" description="Disordered" evidence="16">
    <location>
        <begin position="897"/>
        <end position="930"/>
    </location>
</feature>
<keyword evidence="15" id="KW-0175">Coiled coil</keyword>
<evidence type="ECO:0000256" key="4">
    <source>
        <dbReference type="ARBA" id="ARBA00022801"/>
    </source>
</evidence>
<dbReference type="GO" id="GO:0005829">
    <property type="term" value="C:cytosol"/>
    <property type="evidence" value="ECO:0007669"/>
    <property type="project" value="TreeGrafter"/>
</dbReference>
<dbReference type="HOGENOM" id="CLU_001114_1_1_7"/>
<evidence type="ECO:0000256" key="14">
    <source>
        <dbReference type="PROSITE-ProRule" id="PRU00560"/>
    </source>
</evidence>
<dbReference type="eggNOG" id="COG1074">
    <property type="taxonomic scope" value="Bacteria"/>
</dbReference>
<feature type="compositionally biased region" description="Low complexity" evidence="16">
    <location>
        <begin position="902"/>
        <end position="914"/>
    </location>
</feature>
<organism evidence="19 20">
    <name type="scientific">Anaeromyxobacter dehalogenans (strain 2CP-C)</name>
    <dbReference type="NCBI Taxonomy" id="290397"/>
    <lineage>
        <taxon>Bacteria</taxon>
        <taxon>Pseudomonadati</taxon>
        <taxon>Myxococcota</taxon>
        <taxon>Myxococcia</taxon>
        <taxon>Myxococcales</taxon>
        <taxon>Cystobacterineae</taxon>
        <taxon>Anaeromyxobacteraceae</taxon>
        <taxon>Anaeromyxobacter</taxon>
    </lineage>
</organism>
<keyword evidence="8" id="KW-0238">DNA-binding</keyword>
<feature type="binding site" evidence="14">
    <location>
        <begin position="25"/>
        <end position="32"/>
    </location>
    <ligand>
        <name>ATP</name>
        <dbReference type="ChEBI" id="CHEBI:30616"/>
    </ligand>
</feature>
<evidence type="ECO:0000256" key="10">
    <source>
        <dbReference type="ARBA" id="ARBA00023235"/>
    </source>
</evidence>
<keyword evidence="10" id="KW-0413">Isomerase</keyword>
<dbReference type="InterPro" id="IPR014016">
    <property type="entry name" value="UvrD-like_ATP-bd"/>
</dbReference>
<comment type="catalytic activity">
    <reaction evidence="11">
        <text>Couples ATP hydrolysis with the unwinding of duplex DNA by translocating in the 3'-5' direction.</text>
        <dbReference type="EC" id="5.6.2.4"/>
    </reaction>
</comment>
<evidence type="ECO:0000256" key="11">
    <source>
        <dbReference type="ARBA" id="ARBA00034617"/>
    </source>
</evidence>
<dbReference type="RefSeq" id="WP_011421564.1">
    <property type="nucleotide sequence ID" value="NC_007760.1"/>
</dbReference>
<accession>Q2IKU9</accession>
<evidence type="ECO:0000259" key="17">
    <source>
        <dbReference type="PROSITE" id="PS51198"/>
    </source>
</evidence>
<dbReference type="STRING" id="290397.Adeh_2512"/>
<dbReference type="SUPFAM" id="SSF52540">
    <property type="entry name" value="P-loop containing nucleoside triphosphate hydrolases"/>
    <property type="match status" value="1"/>
</dbReference>
<dbReference type="Gene3D" id="3.40.50.300">
    <property type="entry name" value="P-loop containing nucleotide triphosphate hydrolases"/>
    <property type="match status" value="4"/>
</dbReference>
<dbReference type="GO" id="GO:0043138">
    <property type="term" value="F:3'-5' DNA helicase activity"/>
    <property type="evidence" value="ECO:0007669"/>
    <property type="project" value="UniProtKB-EC"/>
</dbReference>
<dbReference type="Gene3D" id="1.10.486.10">
    <property type="entry name" value="PCRA, domain 4"/>
    <property type="match status" value="1"/>
</dbReference>
<dbReference type="Pfam" id="PF13361">
    <property type="entry name" value="UvrD_C"/>
    <property type="match status" value="2"/>
</dbReference>
<sequence>MSGKVTFGPAAQALFRLEAPTAVSAGAGSGKTTALVELCVRLLEGSALGSPCEPRELAAITFTEKAAQELEERLRGAVAARARAAREADPESPEARAWLERLHGLDAMAVGTIHGFCGRLLREHAPEAGLDPEAAVLEEDRASGWIAASAQAAVVAALDAGRPAARALAAGLGAARGGLPALVGGLLRERATRGDGGPVALAPADEEAALAARARLDAAALALLGAGAEAATAGARALVEAVGRAREALRPGDLDGALSADALARLGGLADALRGKRVLKADGPALREAREALAAAWEALEPLAAGVLAGPQQAELARLVEDAEARYAARKASARAVDFDDLLLRARDLLRADPGVRAELRGRLRALLVDEYQDVNPVQQEVFELVAGPGGGPGPVLVAVGDLKQSIYRFRGADVAVFARLIRRLDAGEGRVLHLSENHRSAPAVLDLVNEVSARAFRPPPGAPPRDDELAFGEHDRLVPTRPDALRPACEVLEDGAEGNAAERREREAEAIAARIGALVSGAAGAEIRERDGVTARRPRFGDVAILFRRLTQIAPYERALRAAGVPYRLARGGGFYQAPEVRDLGELLAAVADPSDAVAWAALLRSPACAVSDGALLLLARAGLARLPWLAPGELAAEVDRVAAGADAAPAADSGPGASPLRDAAPRAIPADEWARLLRLLAAYRTLHALRDRVPVGELCARAVEALDLDAALLAGPDGERRAVNLEKALALAARFGEDGGTPAELAAHLRAQAARPPREPEAELEAADAVALLSVHQAKGLEWPVAFVPDLGARARADLRRALLDREGRLCVALFDPAREAFVETAALASARADDRRSAAAESRRLLYVALTRARDLLVLSGEGSGAETWRGLVEAGLAERPDLARRIPMAEVTAPGPAPAQLAPADGSPAAPLAPPPLAPPAPPSPVRAAVTELAEYARCPRRHLLGRVLGIPEPRGAPGVPPGDDPGRATARGTLAHAMLAETDLGAPPLERRAQLAAAAARRGYDPASPGVRRILLEVARFAESPGGRELALAARDGRLSREVPFLLRLGPGDGAPPVYLVGALDALVQERRGGGLTVVDYKYATPRPGAAERYRLQLLAYVLAAARAHPGARVRARLQFLRGDHRTVDVTPSARELERFEQDAPRLAAEARRGAEPSPAELGRDEARCRAEGCGYVPRCFPRRHGE</sequence>
<reference evidence="19 20" key="1">
    <citation type="submission" date="2006-01" db="EMBL/GenBank/DDBJ databases">
        <title>Complete sequence of Anaeromyxobacter dehalogenans 2CP-C.</title>
        <authorList>
            <consortium name="US DOE Joint Genome Institute"/>
            <person name="Copeland A."/>
            <person name="Lucas S."/>
            <person name="Lapidus A."/>
            <person name="Barry K."/>
            <person name="Detter J.C."/>
            <person name="Glavina T."/>
            <person name="Hammon N."/>
            <person name="Israni S."/>
            <person name="Pitluck S."/>
            <person name="Brettin T."/>
            <person name="Bruce D."/>
            <person name="Han C."/>
            <person name="Tapia R."/>
            <person name="Gilna P."/>
            <person name="Kiss H."/>
            <person name="Schmutz J."/>
            <person name="Larimer F."/>
            <person name="Land M."/>
            <person name="Kyrpides N."/>
            <person name="Anderson I."/>
            <person name="Sanford R.A."/>
            <person name="Ritalahti K.M."/>
            <person name="Thomas H.S."/>
            <person name="Kirby J.R."/>
            <person name="Zhulin I.B."/>
            <person name="Loeffler F.E."/>
            <person name="Richardson P."/>
        </authorList>
    </citation>
    <scope>NUCLEOTIDE SEQUENCE [LARGE SCALE GENOMIC DNA]</scope>
    <source>
        <strain evidence="19 20">2CP-C</strain>
    </source>
</reference>
<dbReference type="Pfam" id="PF12705">
    <property type="entry name" value="PDDEXK_1"/>
    <property type="match status" value="1"/>
</dbReference>
<evidence type="ECO:0000256" key="6">
    <source>
        <dbReference type="ARBA" id="ARBA00022839"/>
    </source>
</evidence>
<dbReference type="PANTHER" id="PTHR11070:SF55">
    <property type="entry name" value="DNA 3'-5' HELICASE"/>
    <property type="match status" value="1"/>
</dbReference>
<evidence type="ECO:0000313" key="19">
    <source>
        <dbReference type="EMBL" id="ABC82282.1"/>
    </source>
</evidence>
<evidence type="ECO:0000256" key="9">
    <source>
        <dbReference type="ARBA" id="ARBA00023204"/>
    </source>
</evidence>
<dbReference type="Pfam" id="PF00580">
    <property type="entry name" value="UvrD-helicase"/>
    <property type="match status" value="1"/>
</dbReference>
<keyword evidence="7 14" id="KW-0067">ATP-binding</keyword>
<name>Q2IKU9_ANADE</name>
<keyword evidence="2 14" id="KW-0547">Nucleotide-binding</keyword>
<dbReference type="Proteomes" id="UP000001935">
    <property type="component" value="Chromosome"/>
</dbReference>
<proteinExistence type="predicted"/>
<evidence type="ECO:0000256" key="7">
    <source>
        <dbReference type="ARBA" id="ARBA00022840"/>
    </source>
</evidence>
<evidence type="ECO:0000256" key="2">
    <source>
        <dbReference type="ARBA" id="ARBA00022741"/>
    </source>
</evidence>
<dbReference type="GO" id="GO:0004527">
    <property type="term" value="F:exonuclease activity"/>
    <property type="evidence" value="ECO:0007669"/>
    <property type="project" value="UniProtKB-KW"/>
</dbReference>
<protein>
    <recommendedName>
        <fullName evidence="12">DNA 3'-5' helicase</fullName>
        <ecNumber evidence="12">5.6.2.4</ecNumber>
    </recommendedName>
</protein>
<feature type="coiled-coil region" evidence="15">
    <location>
        <begin position="60"/>
        <end position="87"/>
    </location>
</feature>
<keyword evidence="1" id="KW-0540">Nuclease</keyword>
<gene>
    <name evidence="19" type="ordered locus">Adeh_2512</name>
</gene>
<keyword evidence="5 14" id="KW-0347">Helicase</keyword>
<evidence type="ECO:0000256" key="13">
    <source>
        <dbReference type="ARBA" id="ARBA00048988"/>
    </source>
</evidence>
<evidence type="ECO:0000256" key="5">
    <source>
        <dbReference type="ARBA" id="ARBA00022806"/>
    </source>
</evidence>
<comment type="catalytic activity">
    <reaction evidence="13">
        <text>ATP + H2O = ADP + phosphate + H(+)</text>
        <dbReference type="Rhea" id="RHEA:13065"/>
        <dbReference type="ChEBI" id="CHEBI:15377"/>
        <dbReference type="ChEBI" id="CHEBI:15378"/>
        <dbReference type="ChEBI" id="CHEBI:30616"/>
        <dbReference type="ChEBI" id="CHEBI:43474"/>
        <dbReference type="ChEBI" id="CHEBI:456216"/>
        <dbReference type="EC" id="5.6.2.4"/>
    </reaction>
</comment>
<dbReference type="InterPro" id="IPR011604">
    <property type="entry name" value="PDDEXK-like_dom_sf"/>
</dbReference>
<dbReference type="PROSITE" id="PS51217">
    <property type="entry name" value="UVRD_HELICASE_CTER"/>
    <property type="match status" value="1"/>
</dbReference>
<evidence type="ECO:0000256" key="8">
    <source>
        <dbReference type="ARBA" id="ARBA00023125"/>
    </source>
</evidence>
<feature type="compositionally biased region" description="Pro residues" evidence="16">
    <location>
        <begin position="915"/>
        <end position="929"/>
    </location>
</feature>
<dbReference type="GO" id="GO:0000725">
    <property type="term" value="P:recombinational repair"/>
    <property type="evidence" value="ECO:0007669"/>
    <property type="project" value="TreeGrafter"/>
</dbReference>
<dbReference type="EC" id="5.6.2.4" evidence="12"/>
<dbReference type="GO" id="GO:0003677">
    <property type="term" value="F:DNA binding"/>
    <property type="evidence" value="ECO:0007669"/>
    <property type="project" value="UniProtKB-KW"/>
</dbReference>
<dbReference type="GO" id="GO:0033202">
    <property type="term" value="C:DNA helicase complex"/>
    <property type="evidence" value="ECO:0007669"/>
    <property type="project" value="TreeGrafter"/>
</dbReference>
<dbReference type="EMBL" id="CP000251">
    <property type="protein sequence ID" value="ABC82282.1"/>
    <property type="molecule type" value="Genomic_DNA"/>
</dbReference>
<evidence type="ECO:0000256" key="15">
    <source>
        <dbReference type="SAM" id="Coils"/>
    </source>
</evidence>
<keyword evidence="9" id="KW-0234">DNA repair</keyword>
<dbReference type="PANTHER" id="PTHR11070">
    <property type="entry name" value="UVRD / RECB / PCRA DNA HELICASE FAMILY MEMBER"/>
    <property type="match status" value="1"/>
</dbReference>
<keyword evidence="3" id="KW-0227">DNA damage</keyword>
<evidence type="ECO:0000259" key="18">
    <source>
        <dbReference type="PROSITE" id="PS51217"/>
    </source>
</evidence>
<dbReference type="PROSITE" id="PS51198">
    <property type="entry name" value="UVRD_HELICASE_ATP_BIND"/>
    <property type="match status" value="1"/>
</dbReference>
<dbReference type="InterPro" id="IPR027417">
    <property type="entry name" value="P-loop_NTPase"/>
</dbReference>
<evidence type="ECO:0000313" key="20">
    <source>
        <dbReference type="Proteomes" id="UP000001935"/>
    </source>
</evidence>
<keyword evidence="6" id="KW-0269">Exonuclease</keyword>
<dbReference type="SUPFAM" id="SSF52980">
    <property type="entry name" value="Restriction endonuclease-like"/>
    <property type="match status" value="1"/>
</dbReference>
<dbReference type="InterPro" id="IPR011335">
    <property type="entry name" value="Restrct_endonuc-II-like"/>
</dbReference>
<dbReference type="KEGG" id="ade:Adeh_2512"/>
<dbReference type="OrthoDB" id="9810135at2"/>
<evidence type="ECO:0000256" key="16">
    <source>
        <dbReference type="SAM" id="MobiDB-lite"/>
    </source>
</evidence>
<dbReference type="InterPro" id="IPR038726">
    <property type="entry name" value="PDDEXK_AddAB-type"/>
</dbReference>